<keyword evidence="2" id="KW-1185">Reference proteome</keyword>
<sequence>MSTIDHSQSILNGDEATRKYFYDKTECLIGEAKEACSELADPFDMSVRGRLTQAESILKFTRDLSVPATSEEDKTKYNDLRSWVANALSLIETHASNGTAAETSPEAFDRARKATNSLVGHVNVYSLLSTNGEPRQAETCKGCSMFVTVRQLVPSIYTCLEDLPSSLSNQMRSTLQPLDALRSPVVLPPSEHQHDVQDSIIPLRSTIPGIMQSLEDALGSESPTDCPQEVYDAAKLSVESCKQYLAAIEEAARSRPTDQGTLTLVIHHLDAFMI</sequence>
<protein>
    <submittedName>
        <fullName evidence="1">Uncharacterized protein</fullName>
    </submittedName>
</protein>
<evidence type="ECO:0000313" key="1">
    <source>
        <dbReference type="EMBL" id="RSH92844.1"/>
    </source>
</evidence>
<name>A0A427YP07_9TREE</name>
<dbReference type="EMBL" id="RSCD01000005">
    <property type="protein sequence ID" value="RSH92844.1"/>
    <property type="molecule type" value="Genomic_DNA"/>
</dbReference>
<evidence type="ECO:0000313" key="2">
    <source>
        <dbReference type="Proteomes" id="UP000279259"/>
    </source>
</evidence>
<gene>
    <name evidence="1" type="ORF">EHS25_008290</name>
</gene>
<dbReference type="AlphaFoldDB" id="A0A427YP07"/>
<reference evidence="1 2" key="1">
    <citation type="submission" date="2018-11" db="EMBL/GenBank/DDBJ databases">
        <title>Genome sequence of Saitozyma podzolica DSM 27192.</title>
        <authorList>
            <person name="Aliyu H."/>
            <person name="Gorte O."/>
            <person name="Ochsenreither K."/>
        </authorList>
    </citation>
    <scope>NUCLEOTIDE SEQUENCE [LARGE SCALE GENOMIC DNA]</scope>
    <source>
        <strain evidence="1 2">DSM 27192</strain>
    </source>
</reference>
<dbReference type="OrthoDB" id="10357235at2759"/>
<accession>A0A427YP07</accession>
<dbReference type="Proteomes" id="UP000279259">
    <property type="component" value="Unassembled WGS sequence"/>
</dbReference>
<organism evidence="1 2">
    <name type="scientific">Saitozyma podzolica</name>
    <dbReference type="NCBI Taxonomy" id="1890683"/>
    <lineage>
        <taxon>Eukaryota</taxon>
        <taxon>Fungi</taxon>
        <taxon>Dikarya</taxon>
        <taxon>Basidiomycota</taxon>
        <taxon>Agaricomycotina</taxon>
        <taxon>Tremellomycetes</taxon>
        <taxon>Tremellales</taxon>
        <taxon>Trimorphomycetaceae</taxon>
        <taxon>Saitozyma</taxon>
    </lineage>
</organism>
<comment type="caution">
    <text evidence="1">The sequence shown here is derived from an EMBL/GenBank/DDBJ whole genome shotgun (WGS) entry which is preliminary data.</text>
</comment>
<proteinExistence type="predicted"/>